<dbReference type="eggNOG" id="COG0345">
    <property type="taxonomic scope" value="Bacteria"/>
</dbReference>
<dbReference type="GO" id="GO:0005737">
    <property type="term" value="C:cytoplasm"/>
    <property type="evidence" value="ECO:0007669"/>
    <property type="project" value="UniProtKB-SubCell"/>
</dbReference>
<keyword evidence="3 4" id="KW-0560">Oxidoreductase</keyword>
<evidence type="ECO:0000259" key="8">
    <source>
        <dbReference type="Pfam" id="PF14748"/>
    </source>
</evidence>
<dbReference type="EMBL" id="ACGK02000001">
    <property type="protein sequence ID" value="EGF23524.1"/>
    <property type="molecule type" value="Genomic_DNA"/>
</dbReference>
<dbReference type="InterPro" id="IPR008927">
    <property type="entry name" value="6-PGluconate_DH-like_C_sf"/>
</dbReference>
<dbReference type="AlphaFoldDB" id="F1T480"/>
<dbReference type="NCBIfam" id="TIGR00112">
    <property type="entry name" value="proC"/>
    <property type="match status" value="1"/>
</dbReference>
<dbReference type="UniPathway" id="UPA00098">
    <property type="reaction ID" value="UER00361"/>
</dbReference>
<comment type="catalytic activity">
    <reaction evidence="4">
        <text>L-proline + NAD(+) = (S)-1-pyrroline-5-carboxylate + NADH + 2 H(+)</text>
        <dbReference type="Rhea" id="RHEA:14105"/>
        <dbReference type="ChEBI" id="CHEBI:15378"/>
        <dbReference type="ChEBI" id="CHEBI:17388"/>
        <dbReference type="ChEBI" id="CHEBI:57540"/>
        <dbReference type="ChEBI" id="CHEBI:57945"/>
        <dbReference type="ChEBI" id="CHEBI:60039"/>
        <dbReference type="EC" id="1.5.1.2"/>
    </reaction>
</comment>
<gene>
    <name evidence="4 9" type="primary">proC</name>
    <name evidence="9" type="ORF">HMPREF0091_10471</name>
</gene>
<dbReference type="HAMAP" id="MF_01925">
    <property type="entry name" value="P5C_reductase"/>
    <property type="match status" value="1"/>
</dbReference>
<feature type="domain" description="Pyrroline-5-carboxylate reductase catalytic N-terminal" evidence="7">
    <location>
        <begin position="49"/>
        <end position="142"/>
    </location>
</feature>
<dbReference type="InterPro" id="IPR000304">
    <property type="entry name" value="Pyrroline-COOH_reductase"/>
</dbReference>
<dbReference type="PANTHER" id="PTHR11645">
    <property type="entry name" value="PYRROLINE-5-CARBOXYLATE REDUCTASE"/>
    <property type="match status" value="1"/>
</dbReference>
<comment type="catalytic activity">
    <reaction evidence="4">
        <text>L-proline + NADP(+) = (S)-1-pyrroline-5-carboxylate + NADPH + 2 H(+)</text>
        <dbReference type="Rhea" id="RHEA:14109"/>
        <dbReference type="ChEBI" id="CHEBI:15378"/>
        <dbReference type="ChEBI" id="CHEBI:17388"/>
        <dbReference type="ChEBI" id="CHEBI:57783"/>
        <dbReference type="ChEBI" id="CHEBI:58349"/>
        <dbReference type="ChEBI" id="CHEBI:60039"/>
        <dbReference type="EC" id="1.5.1.2"/>
    </reaction>
</comment>
<feature type="binding site" evidence="6">
    <location>
        <begin position="52"/>
        <end position="57"/>
    </location>
    <ligand>
        <name>NADP(+)</name>
        <dbReference type="ChEBI" id="CHEBI:58349"/>
    </ligand>
</feature>
<dbReference type="Proteomes" id="UP000005947">
    <property type="component" value="Unassembled WGS sequence"/>
</dbReference>
<evidence type="ECO:0000256" key="2">
    <source>
        <dbReference type="ARBA" id="ARBA00022857"/>
    </source>
</evidence>
<comment type="caution">
    <text evidence="9">The sequence shown here is derived from an EMBL/GenBank/DDBJ whole genome shotgun (WGS) entry which is preliminary data.</text>
</comment>
<dbReference type="Pfam" id="PF03807">
    <property type="entry name" value="F420_oxidored"/>
    <property type="match status" value="1"/>
</dbReference>
<feature type="domain" description="Pyrroline-5-carboxylate reductase dimerisation" evidence="8">
    <location>
        <begin position="204"/>
        <end position="306"/>
    </location>
</feature>
<dbReference type="EC" id="1.5.1.2" evidence="4 5"/>
<evidence type="ECO:0000256" key="6">
    <source>
        <dbReference type="PIRSR" id="PIRSR000193-1"/>
    </source>
</evidence>
<dbReference type="PIRSF" id="PIRSF000193">
    <property type="entry name" value="Pyrrol-5-carb_rd"/>
    <property type="match status" value="1"/>
</dbReference>
<keyword evidence="4" id="KW-0963">Cytoplasm</keyword>
<comment type="subcellular location">
    <subcellularLocation>
        <location evidence="4">Cytoplasm</location>
    </subcellularLocation>
</comment>
<dbReference type="InterPro" id="IPR036291">
    <property type="entry name" value="NAD(P)-bd_dom_sf"/>
</dbReference>
<comment type="function">
    <text evidence="4">Catalyzes the reduction of 1-pyrroline-5-carboxylate (PCA) to L-proline.</text>
</comment>
<organism evidence="9 10">
    <name type="scientific">Fannyhessea vaginae DSM 15829</name>
    <dbReference type="NCBI Taxonomy" id="525256"/>
    <lineage>
        <taxon>Bacteria</taxon>
        <taxon>Bacillati</taxon>
        <taxon>Actinomycetota</taxon>
        <taxon>Coriobacteriia</taxon>
        <taxon>Coriobacteriales</taxon>
        <taxon>Atopobiaceae</taxon>
        <taxon>Fannyhessea</taxon>
    </lineage>
</organism>
<evidence type="ECO:0000256" key="1">
    <source>
        <dbReference type="ARBA" id="ARBA00005525"/>
    </source>
</evidence>
<evidence type="ECO:0000259" key="7">
    <source>
        <dbReference type="Pfam" id="PF03807"/>
    </source>
</evidence>
<evidence type="ECO:0000256" key="3">
    <source>
        <dbReference type="ARBA" id="ARBA00023002"/>
    </source>
</evidence>
<reference evidence="9 10" key="1">
    <citation type="submission" date="2011-02" db="EMBL/GenBank/DDBJ databases">
        <authorList>
            <person name="Muzny D."/>
            <person name="Qin X."/>
            <person name="Buhay C."/>
            <person name="Dugan-Rocha S."/>
            <person name="Ding Y."/>
            <person name="Chen G."/>
            <person name="Hawes A."/>
            <person name="Holder M."/>
            <person name="Jhangiani S."/>
            <person name="Johnson A."/>
            <person name="Khan Z."/>
            <person name="Li Z."/>
            <person name="Liu W."/>
            <person name="Liu X."/>
            <person name="Perez L."/>
            <person name="Shen H."/>
            <person name="Wang Q."/>
            <person name="Watt J."/>
            <person name="Xi L."/>
            <person name="Xin Y."/>
            <person name="Zhou J."/>
            <person name="Deng J."/>
            <person name="Jiang H."/>
            <person name="Liu Y."/>
            <person name="Qu J."/>
            <person name="Song X.-Z."/>
            <person name="Zhang L."/>
            <person name="Villasana D."/>
            <person name="Johnson A."/>
            <person name="Liu J."/>
            <person name="Liyanage D."/>
            <person name="Lorensuhewa L."/>
            <person name="Robinson T."/>
            <person name="Song A."/>
            <person name="Song B.-B."/>
            <person name="Dinh H."/>
            <person name="Thornton R."/>
            <person name="Coyle M."/>
            <person name="Francisco L."/>
            <person name="Jackson L."/>
            <person name="Javaid M."/>
            <person name="Korchina V."/>
            <person name="Kovar C."/>
            <person name="Mata R."/>
            <person name="Mathew T."/>
            <person name="Ngo R."/>
            <person name="Nguyen L."/>
            <person name="Nguyen N."/>
            <person name="Okwuonu G."/>
            <person name="Ongeri F."/>
            <person name="Pham C."/>
            <person name="Simmons D."/>
            <person name="Wilczek-Boney K."/>
            <person name="Hale W."/>
            <person name="Jakkamsetti A."/>
            <person name="Pham P."/>
            <person name="Ruth R."/>
            <person name="San Lucas F."/>
            <person name="Warren J."/>
            <person name="Zhang J."/>
            <person name="Zhao Z."/>
            <person name="Zhou C."/>
            <person name="Zhu D."/>
            <person name="Lee S."/>
            <person name="Bess C."/>
            <person name="Blankenburg K."/>
            <person name="Forbes L."/>
            <person name="Fu Q."/>
            <person name="Gubbala S."/>
            <person name="Hirani K."/>
            <person name="Jayaseelan J.C."/>
            <person name="Lara F."/>
            <person name="Munidasa M."/>
            <person name="Palculict T."/>
            <person name="Patil S."/>
            <person name="Pu L.-L."/>
            <person name="Saada N."/>
            <person name="Tang L."/>
            <person name="Weissenberger G."/>
            <person name="Zhu Y."/>
            <person name="Hemphill L."/>
            <person name="Shang Y."/>
            <person name="Youmans B."/>
            <person name="Ayvaz T."/>
            <person name="Ross M."/>
            <person name="Santibanez J."/>
            <person name="Aqrawi P."/>
            <person name="Gross S."/>
            <person name="Joshi V."/>
            <person name="Fowler G."/>
            <person name="Nazareth L."/>
            <person name="Reid J."/>
            <person name="Worley K."/>
            <person name="Petrosino J."/>
            <person name="Highlander S."/>
            <person name="Gibbs R."/>
        </authorList>
    </citation>
    <scope>NUCLEOTIDE SEQUENCE [LARGE SCALE GENOMIC DNA]</scope>
    <source>
        <strain evidence="9 10">DSM 15829</strain>
    </source>
</reference>
<dbReference type="SUPFAM" id="SSF51735">
    <property type="entry name" value="NAD(P)-binding Rossmann-fold domains"/>
    <property type="match status" value="1"/>
</dbReference>
<dbReference type="OrthoDB" id="9805754at2"/>
<accession>F1T480</accession>
<evidence type="ECO:0000313" key="9">
    <source>
        <dbReference type="EMBL" id="EGF23524.1"/>
    </source>
</evidence>
<dbReference type="Gene3D" id="3.40.50.720">
    <property type="entry name" value="NAD(P)-binding Rossmann-like Domain"/>
    <property type="match status" value="1"/>
</dbReference>
<keyword evidence="4" id="KW-0028">Amino-acid biosynthesis</keyword>
<comment type="similarity">
    <text evidence="1 4">Belongs to the pyrroline-5-carboxylate reductase family.</text>
</comment>
<keyword evidence="4" id="KW-0641">Proline biosynthesis</keyword>
<keyword evidence="10" id="KW-1185">Reference proteome</keyword>
<sequence>MIDQNIHACNCSDSKVHTSAATANVARSQGANESATSNQKAAQPCPCSVALIGAGAMGSSIASALLDSQVIQPHILAIADINASALDVFEQRGAHVYTNASDMLASSYDCVIVAIKPQVLTQVISPLEPALAHKLVVSIAAGVSLDTLSKLLPQARLIRVMPNICVKSLSGACAVCPATSATHEDAALVHNMFSAFGCAYLMNEQQLDVAGVISGCGPAFFALMIDAVVRSGVEWGIPAHVCRDLALYTMQGTARQLLDEHIHPRQFMERVTSPAGTTAQGLRFMEGGLMDAVSCGVDAAMKKTYQLKEH</sequence>
<protein>
    <recommendedName>
        <fullName evidence="4 5">Pyrroline-5-carboxylate reductase</fullName>
        <shortName evidence="4">P5C reductase</shortName>
        <shortName evidence="4">P5CR</shortName>
        <ecNumber evidence="4 5">1.5.1.2</ecNumber>
    </recommendedName>
    <alternativeName>
        <fullName evidence="4">PCA reductase</fullName>
    </alternativeName>
</protein>
<keyword evidence="2 4" id="KW-0521">NADP</keyword>
<dbReference type="GO" id="GO:0004735">
    <property type="term" value="F:pyrroline-5-carboxylate reductase activity"/>
    <property type="evidence" value="ECO:0007669"/>
    <property type="project" value="UniProtKB-UniRule"/>
</dbReference>
<name>F1T480_9ACTN</name>
<dbReference type="Gene3D" id="1.10.3730.10">
    <property type="entry name" value="ProC C-terminal domain-like"/>
    <property type="match status" value="1"/>
</dbReference>
<dbReference type="InterPro" id="IPR029036">
    <property type="entry name" value="P5CR_dimer"/>
</dbReference>
<feature type="binding site" evidence="6">
    <location>
        <begin position="114"/>
        <end position="117"/>
    </location>
    <ligand>
        <name>NADP(+)</name>
        <dbReference type="ChEBI" id="CHEBI:58349"/>
    </ligand>
</feature>
<dbReference type="PANTHER" id="PTHR11645:SF0">
    <property type="entry name" value="PYRROLINE-5-CARBOXYLATE REDUCTASE 3"/>
    <property type="match status" value="1"/>
</dbReference>
<evidence type="ECO:0000313" key="10">
    <source>
        <dbReference type="Proteomes" id="UP000005947"/>
    </source>
</evidence>
<evidence type="ECO:0000256" key="4">
    <source>
        <dbReference type="HAMAP-Rule" id="MF_01925"/>
    </source>
</evidence>
<evidence type="ECO:0000256" key="5">
    <source>
        <dbReference type="NCBIfam" id="TIGR00112"/>
    </source>
</evidence>
<dbReference type="SUPFAM" id="SSF48179">
    <property type="entry name" value="6-phosphogluconate dehydrogenase C-terminal domain-like"/>
    <property type="match status" value="1"/>
</dbReference>
<dbReference type="GeneID" id="93210086"/>
<dbReference type="Pfam" id="PF14748">
    <property type="entry name" value="P5CR_dimer"/>
    <property type="match status" value="1"/>
</dbReference>
<dbReference type="GO" id="GO:0055129">
    <property type="term" value="P:L-proline biosynthetic process"/>
    <property type="evidence" value="ECO:0007669"/>
    <property type="project" value="UniProtKB-UniRule"/>
</dbReference>
<proteinExistence type="inferred from homology"/>
<comment type="pathway">
    <text evidence="4">Amino-acid biosynthesis; L-proline biosynthesis; L-proline from L-glutamate 5-semialdehyde: step 1/1.</text>
</comment>
<dbReference type="RefSeq" id="WP_006302648.1">
    <property type="nucleotide sequence ID" value="NZ_ACGK02000001.1"/>
</dbReference>
<dbReference type="InterPro" id="IPR028939">
    <property type="entry name" value="P5C_Rdtase_cat_N"/>
</dbReference>